<evidence type="ECO:0000313" key="2">
    <source>
        <dbReference type="Proteomes" id="UP000797356"/>
    </source>
</evidence>
<comment type="caution">
    <text evidence="1">The sequence shown here is derived from an EMBL/GenBank/DDBJ whole genome shotgun (WGS) entry which is preliminary data.</text>
</comment>
<gene>
    <name evidence="1" type="ORF">COCNU_06G002130</name>
</gene>
<dbReference type="EMBL" id="CM017877">
    <property type="protein sequence ID" value="KAG1346384.1"/>
    <property type="molecule type" value="Genomic_DNA"/>
</dbReference>
<dbReference type="Proteomes" id="UP000797356">
    <property type="component" value="Chromosome 6"/>
</dbReference>
<evidence type="ECO:0000313" key="1">
    <source>
        <dbReference type="EMBL" id="KAG1346384.1"/>
    </source>
</evidence>
<accession>A0A8K0I9V4</accession>
<reference evidence="1" key="1">
    <citation type="journal article" date="2017" name="Gigascience">
        <title>The genome draft of coconut (Cocos nucifera).</title>
        <authorList>
            <person name="Xiao Y."/>
            <person name="Xu P."/>
            <person name="Fan H."/>
            <person name="Baudouin L."/>
            <person name="Xia W."/>
            <person name="Bocs S."/>
            <person name="Xu J."/>
            <person name="Li Q."/>
            <person name="Guo A."/>
            <person name="Zhou L."/>
            <person name="Li J."/>
            <person name="Wu Y."/>
            <person name="Ma Z."/>
            <person name="Armero A."/>
            <person name="Issali A.E."/>
            <person name="Liu N."/>
            <person name="Peng M."/>
            <person name="Yang Y."/>
        </authorList>
    </citation>
    <scope>NUCLEOTIDE SEQUENCE</scope>
    <source>
        <tissue evidence="1">Spear leaf of Hainan Tall coconut</tissue>
    </source>
</reference>
<keyword evidence="2" id="KW-1185">Reference proteome</keyword>
<reference evidence="1" key="2">
    <citation type="submission" date="2019-07" db="EMBL/GenBank/DDBJ databases">
        <authorList>
            <person name="Yang Y."/>
            <person name="Bocs S."/>
            <person name="Baudouin L."/>
        </authorList>
    </citation>
    <scope>NUCLEOTIDE SEQUENCE</scope>
    <source>
        <tissue evidence="1">Spear leaf of Hainan Tall coconut</tissue>
    </source>
</reference>
<organism evidence="1 2">
    <name type="scientific">Cocos nucifera</name>
    <name type="common">Coconut palm</name>
    <dbReference type="NCBI Taxonomy" id="13894"/>
    <lineage>
        <taxon>Eukaryota</taxon>
        <taxon>Viridiplantae</taxon>
        <taxon>Streptophyta</taxon>
        <taxon>Embryophyta</taxon>
        <taxon>Tracheophyta</taxon>
        <taxon>Spermatophyta</taxon>
        <taxon>Magnoliopsida</taxon>
        <taxon>Liliopsida</taxon>
        <taxon>Arecaceae</taxon>
        <taxon>Arecoideae</taxon>
        <taxon>Cocoseae</taxon>
        <taxon>Attaleinae</taxon>
        <taxon>Cocos</taxon>
    </lineage>
</organism>
<protein>
    <submittedName>
        <fullName evidence="1">Uncharacterized protein</fullName>
    </submittedName>
</protein>
<proteinExistence type="predicted"/>
<sequence>MSLVLPEIPWLSLRSTPGLFEKLLILFAEISSSTLDCCTAESLSASMPLEKHYYSTPVLLA</sequence>
<name>A0A8K0I9V4_COCNU</name>
<dbReference type="AlphaFoldDB" id="A0A8K0I9V4"/>